<dbReference type="CDD" id="cd10910">
    <property type="entry name" value="PIN_limkain_b1_N_like"/>
    <property type="match status" value="1"/>
</dbReference>
<comment type="caution">
    <text evidence="2">The sequence shown here is derived from an EMBL/GenBank/DDBJ whole genome shotgun (WGS) entry which is preliminary data.</text>
</comment>
<protein>
    <recommendedName>
        <fullName evidence="4">NYN domain-containing protein</fullName>
    </recommendedName>
</protein>
<evidence type="ECO:0000256" key="1">
    <source>
        <dbReference type="SAM" id="MobiDB-lite"/>
    </source>
</evidence>
<dbReference type="PANTHER" id="PTHR14379:SF49">
    <property type="entry name" value="GENOME ASSEMBLY, CHROMOSOME: A10"/>
    <property type="match status" value="1"/>
</dbReference>
<feature type="compositionally biased region" description="Polar residues" evidence="1">
    <location>
        <begin position="309"/>
        <end position="319"/>
    </location>
</feature>
<proteinExistence type="predicted"/>
<organism evidence="2 3">
    <name type="scientific">Brassica cretica</name>
    <name type="common">Mustard</name>
    <dbReference type="NCBI Taxonomy" id="69181"/>
    <lineage>
        <taxon>Eukaryota</taxon>
        <taxon>Viridiplantae</taxon>
        <taxon>Streptophyta</taxon>
        <taxon>Embryophyta</taxon>
        <taxon>Tracheophyta</taxon>
        <taxon>Spermatophyta</taxon>
        <taxon>Magnoliopsida</taxon>
        <taxon>eudicotyledons</taxon>
        <taxon>Gunneridae</taxon>
        <taxon>Pentapetalae</taxon>
        <taxon>rosids</taxon>
        <taxon>malvids</taxon>
        <taxon>Brassicales</taxon>
        <taxon>Brassicaceae</taxon>
        <taxon>Brassiceae</taxon>
        <taxon>Brassica</taxon>
    </lineage>
</organism>
<evidence type="ECO:0008006" key="4">
    <source>
        <dbReference type="Google" id="ProtNLM"/>
    </source>
</evidence>
<gene>
    <name evidence="2" type="ORF">DY000_02018755</name>
</gene>
<accession>A0ABQ7CT39</accession>
<feature type="region of interest" description="Disordered" evidence="1">
    <location>
        <begin position="293"/>
        <end position="319"/>
    </location>
</feature>
<dbReference type="InterPro" id="IPR024768">
    <property type="entry name" value="Marf1"/>
</dbReference>
<dbReference type="PANTHER" id="PTHR14379">
    <property type="entry name" value="LIMKAIN B LKAP"/>
    <property type="match status" value="1"/>
</dbReference>
<evidence type="ECO:0000313" key="2">
    <source>
        <dbReference type="EMBL" id="KAF3563228.1"/>
    </source>
</evidence>
<dbReference type="Proteomes" id="UP000266723">
    <property type="component" value="Unassembled WGS sequence"/>
</dbReference>
<keyword evidence="3" id="KW-1185">Reference proteome</keyword>
<dbReference type="EMBL" id="QGKV02000759">
    <property type="protein sequence ID" value="KAF3563228.1"/>
    <property type="molecule type" value="Genomic_DNA"/>
</dbReference>
<reference evidence="2 3" key="1">
    <citation type="journal article" date="2020" name="BMC Genomics">
        <title>Intraspecific diversification of the crop wild relative Brassica cretica Lam. using demographic model selection.</title>
        <authorList>
            <person name="Kioukis A."/>
            <person name="Michalopoulou V.A."/>
            <person name="Briers L."/>
            <person name="Pirintsos S."/>
            <person name="Studholme D.J."/>
            <person name="Pavlidis P."/>
            <person name="Sarris P.F."/>
        </authorList>
    </citation>
    <scope>NUCLEOTIDE SEQUENCE [LARGE SCALE GENOMIC DNA]</scope>
    <source>
        <strain evidence="3">cv. PFS-1207/04</strain>
    </source>
</reference>
<sequence length="319" mass="35928">MGHAYRPTESNQYVYIHPLDLISISSISLPLTFIRSRASLAHRLPFQNRGEANQIENMEVEKALVLWNISSCPIPDGHDPLMVVQRIQAAVEKSGYVRRNGEISITAIGDKLTEVPGEDVMRRLSSIGIALKNADEYQMDLYNWADENPPPGTMMVIDGQEQLGWLAGTLSELEDKGFRILLAYPHRDLAATPFPCKQWDWAALFSDEQETTTTSVKMGGSPWFCEVCFVAAPSLEDFTTHLKSVKHAYGEWDRHASKNNVDRTDPANLPFGRSNELDLLLNQDMLRRRMLTSGRGRRRGPLGPLRPQHTFNLTHSKAS</sequence>
<evidence type="ECO:0000313" key="3">
    <source>
        <dbReference type="Proteomes" id="UP000266723"/>
    </source>
</evidence>
<name>A0ABQ7CT39_BRACR</name>